<dbReference type="InterPro" id="IPR044020">
    <property type="entry name" value="DUF5676"/>
</dbReference>
<accession>A0A0G0N3N7</accession>
<keyword evidence="1" id="KW-0472">Membrane</keyword>
<keyword evidence="1" id="KW-0812">Transmembrane</keyword>
<proteinExistence type="predicted"/>
<organism evidence="2 3">
    <name type="scientific">Candidatus Woesebacteria bacterium GW2011_GWA1_39_21</name>
    <dbReference type="NCBI Taxonomy" id="1618550"/>
    <lineage>
        <taxon>Bacteria</taxon>
        <taxon>Candidatus Woeseibacteriota</taxon>
    </lineage>
</organism>
<evidence type="ECO:0000313" key="3">
    <source>
        <dbReference type="Proteomes" id="UP000034246"/>
    </source>
</evidence>
<comment type="caution">
    <text evidence="2">The sequence shown here is derived from an EMBL/GenBank/DDBJ whole genome shotgun (WGS) entry which is preliminary data.</text>
</comment>
<dbReference type="AlphaFoldDB" id="A0A0G0N3N7"/>
<name>A0A0G0N3N7_9BACT</name>
<evidence type="ECO:0000256" key="1">
    <source>
        <dbReference type="SAM" id="Phobius"/>
    </source>
</evidence>
<dbReference type="EMBL" id="LBWP01000014">
    <property type="protein sequence ID" value="KKR10829.1"/>
    <property type="molecule type" value="Genomic_DNA"/>
</dbReference>
<gene>
    <name evidence="2" type="ORF">UT39_C0014G0018</name>
</gene>
<evidence type="ECO:0000313" key="2">
    <source>
        <dbReference type="EMBL" id="KKR10829.1"/>
    </source>
</evidence>
<dbReference type="Proteomes" id="UP000034246">
    <property type="component" value="Unassembled WGS sequence"/>
</dbReference>
<dbReference type="STRING" id="1618550.UT39_C0014G0018"/>
<feature type="transmembrane region" description="Helical" evidence="1">
    <location>
        <begin position="12"/>
        <end position="38"/>
    </location>
</feature>
<protein>
    <submittedName>
        <fullName evidence="2">Uncharacterized protein</fullName>
    </submittedName>
</protein>
<sequence>MKNNPTATANALAVTGGIFYIACRILVGVFPDLMYTIAQSWFHGIGMASGSWNLSLESFFIGLISFVVFAWVTGYLFASIYNYFSKR</sequence>
<keyword evidence="1" id="KW-1133">Transmembrane helix</keyword>
<reference evidence="2 3" key="1">
    <citation type="journal article" date="2015" name="Nature">
        <title>rRNA introns, odd ribosomes, and small enigmatic genomes across a large radiation of phyla.</title>
        <authorList>
            <person name="Brown C.T."/>
            <person name="Hug L.A."/>
            <person name="Thomas B.C."/>
            <person name="Sharon I."/>
            <person name="Castelle C.J."/>
            <person name="Singh A."/>
            <person name="Wilkins M.J."/>
            <person name="Williams K.H."/>
            <person name="Banfield J.F."/>
        </authorList>
    </citation>
    <scope>NUCLEOTIDE SEQUENCE [LARGE SCALE GENOMIC DNA]</scope>
</reference>
<feature type="transmembrane region" description="Helical" evidence="1">
    <location>
        <begin position="58"/>
        <end position="84"/>
    </location>
</feature>
<dbReference type="Pfam" id="PF18926">
    <property type="entry name" value="DUF5676"/>
    <property type="match status" value="1"/>
</dbReference>